<sequence length="91" mass="9857">MCDSAEIDGAVHGIDPAVVLGFLEGQLKARKLYANFNEEVTLRDVVLSSSAIPTVLPLHSFKYSGKFGRFADGSIVANNPGKENDEPEQYT</sequence>
<name>A0A6A6NIL4_HEVBR</name>
<comment type="domain">
    <text evidence="2">The nitrogen atoms of the two glycine residues in the GGXR motif define the oxyanion hole, and stabilize the oxyanion that forms during the nucleophilic attack by the catalytic serine during substrate cleavage.</text>
</comment>
<proteinExistence type="inferred from homology"/>
<dbReference type="EC" id="3.1.1.-" evidence="2"/>
<keyword evidence="2" id="KW-0378">Hydrolase</keyword>
<dbReference type="SUPFAM" id="SSF52151">
    <property type="entry name" value="FabD/lysophospholipase-like"/>
    <property type="match status" value="1"/>
</dbReference>
<dbReference type="InterPro" id="IPR016035">
    <property type="entry name" value="Acyl_Trfase/lysoPLipase"/>
</dbReference>
<organism evidence="4 5">
    <name type="scientific">Hevea brasiliensis</name>
    <name type="common">Para rubber tree</name>
    <name type="synonym">Siphonia brasiliensis</name>
    <dbReference type="NCBI Taxonomy" id="3981"/>
    <lineage>
        <taxon>Eukaryota</taxon>
        <taxon>Viridiplantae</taxon>
        <taxon>Streptophyta</taxon>
        <taxon>Embryophyta</taxon>
        <taxon>Tracheophyta</taxon>
        <taxon>Spermatophyta</taxon>
        <taxon>Magnoliopsida</taxon>
        <taxon>eudicotyledons</taxon>
        <taxon>Gunneridae</taxon>
        <taxon>Pentapetalae</taxon>
        <taxon>rosids</taxon>
        <taxon>fabids</taxon>
        <taxon>Malpighiales</taxon>
        <taxon>Euphorbiaceae</taxon>
        <taxon>Crotonoideae</taxon>
        <taxon>Micrandreae</taxon>
        <taxon>Hevea</taxon>
    </lineage>
</organism>
<dbReference type="GO" id="GO:0016042">
    <property type="term" value="P:lipid catabolic process"/>
    <property type="evidence" value="ECO:0007669"/>
    <property type="project" value="UniProtKB-KW"/>
</dbReference>
<dbReference type="Pfam" id="PF01734">
    <property type="entry name" value="Patatin"/>
    <property type="match status" value="1"/>
</dbReference>
<gene>
    <name evidence="4" type="ORF">GH714_022460</name>
</gene>
<keyword evidence="1 2" id="KW-0443">Lipid metabolism</keyword>
<protein>
    <recommendedName>
        <fullName evidence="2">Patatin</fullName>
        <ecNumber evidence="2">3.1.1.-</ecNumber>
    </recommendedName>
</protein>
<accession>A0A6A6NIL4</accession>
<feature type="domain" description="PNPLA" evidence="3">
    <location>
        <begin position="31"/>
        <end position="80"/>
    </location>
</feature>
<dbReference type="GO" id="GO:0016787">
    <property type="term" value="F:hydrolase activity"/>
    <property type="evidence" value="ECO:0007669"/>
    <property type="project" value="UniProtKB-KW"/>
</dbReference>
<keyword evidence="5" id="KW-1185">Reference proteome</keyword>
<comment type="function">
    <text evidence="2">Lipolytic acyl hydrolase (LAH).</text>
</comment>
<evidence type="ECO:0000259" key="3">
    <source>
        <dbReference type="Pfam" id="PF01734"/>
    </source>
</evidence>
<evidence type="ECO:0000313" key="5">
    <source>
        <dbReference type="Proteomes" id="UP000467840"/>
    </source>
</evidence>
<dbReference type="InterPro" id="IPR002641">
    <property type="entry name" value="PNPLA_dom"/>
</dbReference>
<dbReference type="EMBL" id="JAAGAX010000001">
    <property type="protein sequence ID" value="KAF2325050.1"/>
    <property type="molecule type" value="Genomic_DNA"/>
</dbReference>
<dbReference type="AlphaFoldDB" id="A0A6A6NIL4"/>
<reference evidence="4 5" key="1">
    <citation type="journal article" date="2020" name="Mol. Plant">
        <title>The Chromosome-Based Rubber Tree Genome Provides New Insights into Spurge Genome Evolution and Rubber Biosynthesis.</title>
        <authorList>
            <person name="Liu J."/>
            <person name="Shi C."/>
            <person name="Shi C.C."/>
            <person name="Li W."/>
            <person name="Zhang Q.J."/>
            <person name="Zhang Y."/>
            <person name="Li K."/>
            <person name="Lu H.F."/>
            <person name="Shi C."/>
            <person name="Zhu S.T."/>
            <person name="Xiao Z.Y."/>
            <person name="Nan H."/>
            <person name="Yue Y."/>
            <person name="Zhu X.G."/>
            <person name="Wu Y."/>
            <person name="Hong X.N."/>
            <person name="Fan G.Y."/>
            <person name="Tong Y."/>
            <person name="Zhang D."/>
            <person name="Mao C.L."/>
            <person name="Liu Y.L."/>
            <person name="Hao S.J."/>
            <person name="Liu W.Q."/>
            <person name="Lv M.Q."/>
            <person name="Zhang H.B."/>
            <person name="Liu Y."/>
            <person name="Hu-Tang G.R."/>
            <person name="Wang J.P."/>
            <person name="Wang J.H."/>
            <person name="Sun Y.H."/>
            <person name="Ni S.B."/>
            <person name="Chen W.B."/>
            <person name="Zhang X.C."/>
            <person name="Jiao Y.N."/>
            <person name="Eichler E.E."/>
            <person name="Li G.H."/>
            <person name="Liu X."/>
            <person name="Gao L.Z."/>
        </authorList>
    </citation>
    <scope>NUCLEOTIDE SEQUENCE [LARGE SCALE GENOMIC DNA]</scope>
    <source>
        <strain evidence="5">cv. GT1</strain>
        <tissue evidence="4">Leaf</tissue>
    </source>
</reference>
<evidence type="ECO:0000313" key="4">
    <source>
        <dbReference type="EMBL" id="KAF2325050.1"/>
    </source>
</evidence>
<comment type="similarity">
    <text evidence="2">Belongs to the patatin family.</text>
</comment>
<evidence type="ECO:0000256" key="1">
    <source>
        <dbReference type="ARBA" id="ARBA00023098"/>
    </source>
</evidence>
<comment type="caution">
    <text evidence="4">The sequence shown here is derived from an EMBL/GenBank/DDBJ whole genome shotgun (WGS) entry which is preliminary data.</text>
</comment>
<keyword evidence="2" id="KW-0442">Lipid degradation</keyword>
<dbReference type="Proteomes" id="UP000467840">
    <property type="component" value="Chromosome 5"/>
</dbReference>
<evidence type="ECO:0000256" key="2">
    <source>
        <dbReference type="RuleBase" id="RU361262"/>
    </source>
</evidence>
<dbReference type="Gene3D" id="3.40.1090.10">
    <property type="entry name" value="Cytosolic phospholipase A2 catalytic domain"/>
    <property type="match status" value="1"/>
</dbReference>